<dbReference type="InterPro" id="IPR005135">
    <property type="entry name" value="Endo/exonuclease/phosphatase"/>
</dbReference>
<dbReference type="PANTHER" id="PTHR33273">
    <property type="entry name" value="DOMAIN-CONTAINING PROTEIN, PUTATIVE-RELATED"/>
    <property type="match status" value="1"/>
</dbReference>
<comment type="caution">
    <text evidence="3">The sequence shown here is derived from an EMBL/GenBank/DDBJ whole genome shotgun (WGS) entry which is preliminary data.</text>
</comment>
<keyword evidence="3" id="KW-0695">RNA-directed DNA polymerase</keyword>
<dbReference type="SUPFAM" id="SSF56219">
    <property type="entry name" value="DNase I-like"/>
    <property type="match status" value="1"/>
</dbReference>
<keyword evidence="3" id="KW-0808">Transferase</keyword>
<organism evidence="3 4">
    <name type="scientific">Caerostris extrusa</name>
    <name type="common">Bark spider</name>
    <name type="synonym">Caerostris bankana</name>
    <dbReference type="NCBI Taxonomy" id="172846"/>
    <lineage>
        <taxon>Eukaryota</taxon>
        <taxon>Metazoa</taxon>
        <taxon>Ecdysozoa</taxon>
        <taxon>Arthropoda</taxon>
        <taxon>Chelicerata</taxon>
        <taxon>Arachnida</taxon>
        <taxon>Araneae</taxon>
        <taxon>Araneomorphae</taxon>
        <taxon>Entelegynae</taxon>
        <taxon>Araneoidea</taxon>
        <taxon>Araneidae</taxon>
        <taxon>Caerostris</taxon>
    </lineage>
</organism>
<evidence type="ECO:0000313" key="3">
    <source>
        <dbReference type="EMBL" id="GIZ02154.1"/>
    </source>
</evidence>
<feature type="region of interest" description="Disordered" evidence="1">
    <location>
        <begin position="142"/>
        <end position="209"/>
    </location>
</feature>
<feature type="compositionally biased region" description="Polar residues" evidence="1">
    <location>
        <begin position="175"/>
        <end position="184"/>
    </location>
</feature>
<gene>
    <name evidence="3" type="primary">jockeypol_218</name>
    <name evidence="3" type="ORF">CEXT_648641</name>
</gene>
<evidence type="ECO:0000256" key="1">
    <source>
        <dbReference type="SAM" id="MobiDB-lite"/>
    </source>
</evidence>
<dbReference type="Pfam" id="PF14529">
    <property type="entry name" value="Exo_endo_phos_2"/>
    <property type="match status" value="1"/>
</dbReference>
<dbReference type="Proteomes" id="UP001054945">
    <property type="component" value="Unassembled WGS sequence"/>
</dbReference>
<evidence type="ECO:0000259" key="2">
    <source>
        <dbReference type="Pfam" id="PF14529"/>
    </source>
</evidence>
<sequence>MELISELHAFQTQLEYLHNCMQVASNSDKDVKLVAQTNDLVQKVEVLINNLGVPLAKLPATPVEAERIKMAVEERRNPKPPTSKPTEAKLATQHQNSATPKKATQAEKKKPKRRIEDDDGFILPAKHLVARNKPATAVPAVQISSNTNHFTSTNPTPEVADEWKKSAQKLPPKTARQSASNVNKPIQAPQPRTQPPAKQPEKFRRHYRRNDRVNTTTLPRGGRTCIYIKNALVHHQIPTPTLTSTEATIVKLKITEKSSIVFISIYCIVGKGAPFDDLKKLQKIHNNVVFAGDFNATHTSWNNSKSNQRGVQLNKFLKENNHRIIAPTSATRIDPRYNAQNIIDFATFKNIPYPATAAVFHELSSDHLPCLLDINLNVKPQTIPNLFITNWDDYNFNLQRTNLKLTIINNEEDADTAIENFTKDLYAALNNSSKPKYLNIKGRLPKRD</sequence>
<name>A0AAV4Y7Q0_CAEEX</name>
<dbReference type="InterPro" id="IPR036691">
    <property type="entry name" value="Endo/exonu/phosph_ase_sf"/>
</dbReference>
<feature type="region of interest" description="Disordered" evidence="1">
    <location>
        <begin position="71"/>
        <end position="117"/>
    </location>
</feature>
<feature type="domain" description="Endonuclease/exonuclease/phosphatase" evidence="2">
    <location>
        <begin position="260"/>
        <end position="369"/>
    </location>
</feature>
<keyword evidence="4" id="KW-1185">Reference proteome</keyword>
<dbReference type="PANTHER" id="PTHR33273:SF4">
    <property type="entry name" value="ENDONUCLEASE_EXONUCLEASE_PHOSPHATASE DOMAIN-CONTAINING PROTEIN"/>
    <property type="match status" value="1"/>
</dbReference>
<protein>
    <submittedName>
        <fullName evidence="3">RNA-directed DNA polymerase from mobile element jockey</fullName>
    </submittedName>
</protein>
<reference evidence="3 4" key="1">
    <citation type="submission" date="2021-06" db="EMBL/GenBank/DDBJ databases">
        <title>Caerostris extrusa draft genome.</title>
        <authorList>
            <person name="Kono N."/>
            <person name="Arakawa K."/>
        </authorList>
    </citation>
    <scope>NUCLEOTIDE SEQUENCE [LARGE SCALE GENOMIC DNA]</scope>
</reference>
<proteinExistence type="predicted"/>
<accession>A0AAV4Y7Q0</accession>
<evidence type="ECO:0000313" key="4">
    <source>
        <dbReference type="Proteomes" id="UP001054945"/>
    </source>
</evidence>
<keyword evidence="3" id="KW-0548">Nucleotidyltransferase</keyword>
<feature type="compositionally biased region" description="Polar residues" evidence="1">
    <location>
        <begin position="142"/>
        <end position="156"/>
    </location>
</feature>
<dbReference type="EMBL" id="BPLR01001402">
    <property type="protein sequence ID" value="GIZ02154.1"/>
    <property type="molecule type" value="Genomic_DNA"/>
</dbReference>
<dbReference type="Gene3D" id="3.60.10.10">
    <property type="entry name" value="Endonuclease/exonuclease/phosphatase"/>
    <property type="match status" value="1"/>
</dbReference>
<dbReference type="AlphaFoldDB" id="A0AAV4Y7Q0"/>
<dbReference type="GO" id="GO:0003964">
    <property type="term" value="F:RNA-directed DNA polymerase activity"/>
    <property type="evidence" value="ECO:0007669"/>
    <property type="project" value="UniProtKB-KW"/>
</dbReference>